<dbReference type="InterPro" id="IPR027806">
    <property type="entry name" value="HARBI1_dom"/>
</dbReference>
<comment type="caution">
    <text evidence="4">The sequence shown here is derived from an EMBL/GenBank/DDBJ whole genome shotgun (WGS) entry which is preliminary data.</text>
</comment>
<feature type="domain" description="DDE Tnp4" evidence="3">
    <location>
        <begin position="138"/>
        <end position="285"/>
    </location>
</feature>
<dbReference type="Proteomes" id="UP001295423">
    <property type="component" value="Unassembled WGS sequence"/>
</dbReference>
<keyword evidence="5" id="KW-1185">Reference proteome</keyword>
<evidence type="ECO:0000259" key="3">
    <source>
        <dbReference type="Pfam" id="PF13359"/>
    </source>
</evidence>
<name>A0AAD2CSA8_9STRA</name>
<organism evidence="4 5">
    <name type="scientific">Cylindrotheca closterium</name>
    <dbReference type="NCBI Taxonomy" id="2856"/>
    <lineage>
        <taxon>Eukaryota</taxon>
        <taxon>Sar</taxon>
        <taxon>Stramenopiles</taxon>
        <taxon>Ochrophyta</taxon>
        <taxon>Bacillariophyta</taxon>
        <taxon>Bacillariophyceae</taxon>
        <taxon>Bacillariophycidae</taxon>
        <taxon>Bacillariales</taxon>
        <taxon>Bacillariaceae</taxon>
        <taxon>Cylindrotheca</taxon>
    </lineage>
</organism>
<dbReference type="Pfam" id="PF13359">
    <property type="entry name" value="DDE_Tnp_4"/>
    <property type="match status" value="1"/>
</dbReference>
<comment type="cofactor">
    <cofactor evidence="1">
        <name>a divalent metal cation</name>
        <dbReference type="ChEBI" id="CHEBI:60240"/>
    </cofactor>
</comment>
<reference evidence="4" key="1">
    <citation type="submission" date="2023-08" db="EMBL/GenBank/DDBJ databases">
        <authorList>
            <person name="Audoor S."/>
            <person name="Bilcke G."/>
        </authorList>
    </citation>
    <scope>NUCLEOTIDE SEQUENCE</scope>
</reference>
<accession>A0AAD2CSA8</accession>
<dbReference type="AlphaFoldDB" id="A0AAD2CSA8"/>
<gene>
    <name evidence="4" type="ORF">CYCCA115_LOCUS9134</name>
</gene>
<protein>
    <recommendedName>
        <fullName evidence="3">DDE Tnp4 domain-containing protein</fullName>
    </recommendedName>
</protein>
<dbReference type="GO" id="GO:0046872">
    <property type="term" value="F:metal ion binding"/>
    <property type="evidence" value="ECO:0007669"/>
    <property type="project" value="UniProtKB-KW"/>
</dbReference>
<evidence type="ECO:0000256" key="2">
    <source>
        <dbReference type="ARBA" id="ARBA00022723"/>
    </source>
</evidence>
<evidence type="ECO:0000256" key="1">
    <source>
        <dbReference type="ARBA" id="ARBA00001968"/>
    </source>
</evidence>
<sequence>MRIDVSEEVFFHLGGLAHCLHAPSRISSTCKETNEKRFKDAYFATAKSVHDIFLGIQHPDLGRKRIKNPKPTHLLLALRFLKQYPTKETLAGFGGVTEKTALLRCWKYVEAIQALKEQKIVWLFGDTEKYQEVCVASVDGVHFCIWEPRKFPSAKWYSPKYKKAGLAYEIGVAVHHNKIVWVNGPFPAGENDKKIFDKPDGLRSKLKDGQQCVADQGYRGNLDKVVICNSRHDSQTKDVMERAKARQESVNSRLKNFRVLRMPFRTVGAQRLRKHKTVLEACLVIIQFELDNESRLMKV</sequence>
<evidence type="ECO:0000313" key="5">
    <source>
        <dbReference type="Proteomes" id="UP001295423"/>
    </source>
</evidence>
<dbReference type="EMBL" id="CAKOGP040001291">
    <property type="protein sequence ID" value="CAJ1944984.1"/>
    <property type="molecule type" value="Genomic_DNA"/>
</dbReference>
<evidence type="ECO:0000313" key="4">
    <source>
        <dbReference type="EMBL" id="CAJ1944984.1"/>
    </source>
</evidence>
<proteinExistence type="predicted"/>
<keyword evidence="2" id="KW-0479">Metal-binding</keyword>